<dbReference type="InterPro" id="IPR012818">
    <property type="entry name" value="CbiE"/>
</dbReference>
<evidence type="ECO:0000256" key="4">
    <source>
        <dbReference type="ARBA" id="ARBA00022679"/>
    </source>
</evidence>
<proteinExistence type="predicted"/>
<dbReference type="NCBIfam" id="TIGR02467">
    <property type="entry name" value="CbiE"/>
    <property type="match status" value="1"/>
</dbReference>
<keyword evidence="8" id="KW-1185">Reference proteome</keyword>
<keyword evidence="4 7" id="KW-0808">Transferase</keyword>
<dbReference type="InterPro" id="IPR050714">
    <property type="entry name" value="Cobalamin_biosynth_MTase"/>
</dbReference>
<keyword evidence="3 7" id="KW-0489">Methyltransferase</keyword>
<dbReference type="InterPro" id="IPR014777">
    <property type="entry name" value="4pyrrole_Mease_sub1"/>
</dbReference>
<evidence type="ECO:0000256" key="5">
    <source>
        <dbReference type="ARBA" id="ARBA00022691"/>
    </source>
</evidence>
<keyword evidence="5" id="KW-0949">S-adenosyl-L-methionine</keyword>
<evidence type="ECO:0000256" key="3">
    <source>
        <dbReference type="ARBA" id="ARBA00022603"/>
    </source>
</evidence>
<protein>
    <submittedName>
        <fullName evidence="7">Precorrin-6Y C5,15-methyltransferase (Decarboxylating)</fullName>
        <ecNumber evidence="7">2.1.1.132</ecNumber>
    </submittedName>
</protein>
<dbReference type="InterPro" id="IPR006365">
    <property type="entry name" value="Cbl_synth_CobL"/>
</dbReference>
<dbReference type="SUPFAM" id="SSF53790">
    <property type="entry name" value="Tetrapyrrole methylase"/>
    <property type="match status" value="1"/>
</dbReference>
<organism evidence="7 8">
    <name type="scientific">Novosphingobium fluoreni</name>
    <dbReference type="NCBI Taxonomy" id="1391222"/>
    <lineage>
        <taxon>Bacteria</taxon>
        <taxon>Pseudomonadati</taxon>
        <taxon>Pseudomonadota</taxon>
        <taxon>Alphaproteobacteria</taxon>
        <taxon>Sphingomonadales</taxon>
        <taxon>Sphingomonadaceae</taxon>
        <taxon>Novosphingobium</taxon>
    </lineage>
</organism>
<dbReference type="InterPro" id="IPR014008">
    <property type="entry name" value="Cbl_synth_MTase_CbiT"/>
</dbReference>
<reference evidence="7 8" key="1">
    <citation type="submission" date="2020-08" db="EMBL/GenBank/DDBJ databases">
        <title>Genomic Encyclopedia of Type Strains, Phase IV (KMG-IV): sequencing the most valuable type-strain genomes for metagenomic binning, comparative biology and taxonomic classification.</title>
        <authorList>
            <person name="Goeker M."/>
        </authorList>
    </citation>
    <scope>NUCLEOTIDE SEQUENCE [LARGE SCALE GENOMIC DNA]</scope>
    <source>
        <strain evidence="7 8">DSM 27568</strain>
    </source>
</reference>
<feature type="domain" description="Tetrapyrrole methylase" evidence="6">
    <location>
        <begin position="10"/>
        <end position="188"/>
    </location>
</feature>
<dbReference type="GO" id="GO:0009236">
    <property type="term" value="P:cobalamin biosynthetic process"/>
    <property type="evidence" value="ECO:0007669"/>
    <property type="project" value="UniProtKB-UniPathway"/>
</dbReference>
<keyword evidence="2" id="KW-0169">Cobalamin biosynthesis</keyword>
<evidence type="ECO:0000313" key="7">
    <source>
        <dbReference type="EMBL" id="MBB3940857.1"/>
    </source>
</evidence>
<dbReference type="RefSeq" id="WP_183617441.1">
    <property type="nucleotide sequence ID" value="NZ_JACIDY010000006.1"/>
</dbReference>
<dbReference type="GO" id="GO:0008276">
    <property type="term" value="F:protein methyltransferase activity"/>
    <property type="evidence" value="ECO:0007669"/>
    <property type="project" value="InterPro"/>
</dbReference>
<name>A0A7W6C9H0_9SPHN</name>
<dbReference type="EMBL" id="JACIDY010000006">
    <property type="protein sequence ID" value="MBB3940857.1"/>
    <property type="molecule type" value="Genomic_DNA"/>
</dbReference>
<sequence>MAETAKAPWLTIVGIGEDGWAGLSEPARQALSSAAHIIGPPRHLALLPPLTGAVEEWPVPFADGIPLLLRQRGHATVMLASGDPFWFGAGSSVTGALQADEWTALPSLSTFSLTAARLGWALQDTVCLGLHAAPLSRLRPHLTPGRKALILLRDGAAVCDLAAYLDVAGFGASTLHVMEALGGPRERLRASMASGFALDDIRHPVAVALVCAGAGEAMTTASGLDDGWFRSDGQLTKRPVRALTLSALAPRAGDLLWDIGAGSGSVAIEWLLSHPANRAVALEADPARAANARANAQSLGVDRLKVIEGRAPDTLPEGPAPHAVFIGGGLSHALLEALWPRLRPGTRLVANAVTLESEALLTHWRAAKGGALLRIELADAAPIGNRQGWKSRYPVVQWSVTV</sequence>
<dbReference type="GO" id="GO:0046025">
    <property type="term" value="F:precorrin-6Y C5,15-methyltransferase (decarboxylating) activity"/>
    <property type="evidence" value="ECO:0007669"/>
    <property type="project" value="UniProtKB-EC"/>
</dbReference>
<comment type="caution">
    <text evidence="7">The sequence shown here is derived from an EMBL/GenBank/DDBJ whole genome shotgun (WGS) entry which is preliminary data.</text>
</comment>
<evidence type="ECO:0000259" key="6">
    <source>
        <dbReference type="Pfam" id="PF00590"/>
    </source>
</evidence>
<dbReference type="InterPro" id="IPR029063">
    <property type="entry name" value="SAM-dependent_MTases_sf"/>
</dbReference>
<dbReference type="Gene3D" id="3.40.1010.10">
    <property type="entry name" value="Cobalt-precorrin-4 Transmethylase, Domain 1"/>
    <property type="match status" value="1"/>
</dbReference>
<evidence type="ECO:0000256" key="2">
    <source>
        <dbReference type="ARBA" id="ARBA00022573"/>
    </source>
</evidence>
<dbReference type="NCBIfam" id="TIGR02469">
    <property type="entry name" value="CbiT"/>
    <property type="match status" value="1"/>
</dbReference>
<dbReference type="AlphaFoldDB" id="A0A7W6C9H0"/>
<dbReference type="Pfam" id="PF00590">
    <property type="entry name" value="TP_methylase"/>
    <property type="match status" value="1"/>
</dbReference>
<dbReference type="GO" id="GO:0032259">
    <property type="term" value="P:methylation"/>
    <property type="evidence" value="ECO:0007669"/>
    <property type="project" value="UniProtKB-KW"/>
</dbReference>
<dbReference type="UniPathway" id="UPA00148"/>
<dbReference type="PANTHER" id="PTHR43182">
    <property type="entry name" value="COBALT-PRECORRIN-6B C(15)-METHYLTRANSFERASE (DECARBOXYLATING)"/>
    <property type="match status" value="1"/>
</dbReference>
<dbReference type="CDD" id="cd11644">
    <property type="entry name" value="Precorrin-6Y-MT"/>
    <property type="match status" value="1"/>
</dbReference>
<dbReference type="EC" id="2.1.1.132" evidence="7"/>
<accession>A0A7W6C9H0</accession>
<evidence type="ECO:0000313" key="8">
    <source>
        <dbReference type="Proteomes" id="UP000561459"/>
    </source>
</evidence>
<dbReference type="PIRSF" id="PIRSF036428">
    <property type="entry name" value="CobL"/>
    <property type="match status" value="1"/>
</dbReference>
<dbReference type="Proteomes" id="UP000561459">
    <property type="component" value="Unassembled WGS sequence"/>
</dbReference>
<dbReference type="CDD" id="cd02440">
    <property type="entry name" value="AdoMet_MTases"/>
    <property type="match status" value="1"/>
</dbReference>
<gene>
    <name evidence="7" type="ORF">GGR39_002520</name>
</gene>
<dbReference type="SUPFAM" id="SSF53335">
    <property type="entry name" value="S-adenosyl-L-methionine-dependent methyltransferases"/>
    <property type="match status" value="1"/>
</dbReference>
<evidence type="ECO:0000256" key="1">
    <source>
        <dbReference type="ARBA" id="ARBA00004953"/>
    </source>
</evidence>
<dbReference type="InterPro" id="IPR000878">
    <property type="entry name" value="4pyrrol_Mease"/>
</dbReference>
<comment type="pathway">
    <text evidence="1">Cofactor biosynthesis; adenosylcobalamin biosynthesis.</text>
</comment>
<dbReference type="Gene3D" id="3.40.50.150">
    <property type="entry name" value="Vaccinia Virus protein VP39"/>
    <property type="match status" value="1"/>
</dbReference>
<dbReference type="InterPro" id="IPR035996">
    <property type="entry name" value="4pyrrol_Methylase_sf"/>
</dbReference>
<dbReference type="PANTHER" id="PTHR43182:SF1">
    <property type="entry name" value="COBALT-PRECORRIN-7 C(5)-METHYLTRANSFERASE"/>
    <property type="match status" value="1"/>
</dbReference>